<keyword evidence="10 11" id="KW-0520">NAD</keyword>
<evidence type="ECO:0000256" key="8">
    <source>
        <dbReference type="ARBA" id="ARBA00022827"/>
    </source>
</evidence>
<keyword evidence="5 11" id="KW-0285">Flavoprotein</keyword>
<dbReference type="InterPro" id="IPR036188">
    <property type="entry name" value="FAD/NAD-bd_sf"/>
</dbReference>
<evidence type="ECO:0000256" key="4">
    <source>
        <dbReference type="ARBA" id="ARBA00022603"/>
    </source>
</evidence>
<accession>A0A5S3P8X0</accession>
<dbReference type="Gene3D" id="3.50.50.60">
    <property type="entry name" value="FAD/NAD(P)-binding domain"/>
    <property type="match status" value="2"/>
</dbReference>
<comment type="catalytic activity">
    <reaction evidence="11">
        <text>uridine(54) in tRNA + (6R)-5,10-methylene-5,6,7,8-tetrahydrofolate + NADH + H(+) = 5-methyluridine(54) in tRNA + (6S)-5,6,7,8-tetrahydrofolate + NAD(+)</text>
        <dbReference type="Rhea" id="RHEA:16873"/>
        <dbReference type="Rhea" id="RHEA-COMP:10167"/>
        <dbReference type="Rhea" id="RHEA-COMP:10193"/>
        <dbReference type="ChEBI" id="CHEBI:15378"/>
        <dbReference type="ChEBI" id="CHEBI:15636"/>
        <dbReference type="ChEBI" id="CHEBI:57453"/>
        <dbReference type="ChEBI" id="CHEBI:57540"/>
        <dbReference type="ChEBI" id="CHEBI:57945"/>
        <dbReference type="ChEBI" id="CHEBI:65315"/>
        <dbReference type="ChEBI" id="CHEBI:74447"/>
        <dbReference type="EC" id="2.1.1.74"/>
    </reaction>
</comment>
<dbReference type="InterPro" id="IPR004417">
    <property type="entry name" value="TrmFO"/>
</dbReference>
<organism evidence="13 14">
    <name type="scientific">Qipengyuania marisflavi</name>
    <dbReference type="NCBI Taxonomy" id="2486356"/>
    <lineage>
        <taxon>Bacteria</taxon>
        <taxon>Pseudomonadati</taxon>
        <taxon>Pseudomonadota</taxon>
        <taxon>Alphaproteobacteria</taxon>
        <taxon>Sphingomonadales</taxon>
        <taxon>Erythrobacteraceae</taxon>
        <taxon>Qipengyuania</taxon>
    </lineage>
</organism>
<keyword evidence="4 11" id="KW-0489">Methyltransferase</keyword>
<dbReference type="PROSITE" id="PS01281">
    <property type="entry name" value="GIDA_2"/>
    <property type="match status" value="1"/>
</dbReference>
<dbReference type="InterPro" id="IPR040131">
    <property type="entry name" value="MnmG_N"/>
</dbReference>
<feature type="domain" description="MnmG N-terminal" evidence="12">
    <location>
        <begin position="4"/>
        <end position="383"/>
    </location>
</feature>
<proteinExistence type="inferred from homology"/>
<feature type="binding site" evidence="11">
    <location>
        <begin position="9"/>
        <end position="14"/>
    </location>
    <ligand>
        <name>FAD</name>
        <dbReference type="ChEBI" id="CHEBI:57692"/>
    </ligand>
</feature>
<dbReference type="InterPro" id="IPR002218">
    <property type="entry name" value="MnmG-rel"/>
</dbReference>
<evidence type="ECO:0000313" key="14">
    <source>
        <dbReference type="Proteomes" id="UP000309668"/>
    </source>
</evidence>
<evidence type="ECO:0000256" key="7">
    <source>
        <dbReference type="ARBA" id="ARBA00022694"/>
    </source>
</evidence>
<dbReference type="InterPro" id="IPR020595">
    <property type="entry name" value="MnmG-rel_CS"/>
</dbReference>
<name>A0A5S3P8X0_9SPHN</name>
<comment type="caution">
    <text evidence="13">The sequence shown here is derived from an EMBL/GenBank/DDBJ whole genome shotgun (WGS) entry which is preliminary data.</text>
</comment>
<dbReference type="SUPFAM" id="SSF51905">
    <property type="entry name" value="FAD/NAD(P)-binding domain"/>
    <property type="match status" value="1"/>
</dbReference>
<dbReference type="RefSeq" id="WP_138615505.1">
    <property type="nucleotide sequence ID" value="NZ_VCAO01000001.1"/>
</dbReference>
<dbReference type="AlphaFoldDB" id="A0A5S3P8X0"/>
<dbReference type="EC" id="2.1.1.74" evidence="11"/>
<reference evidence="13 14" key="1">
    <citation type="submission" date="2019-05" db="EMBL/GenBank/DDBJ databases">
        <title>Erythrobacter marisflavi sp. nov., isolated from isolated from water of an estuary environment.</title>
        <authorList>
            <person name="Yoon J.-H."/>
        </authorList>
    </citation>
    <scope>NUCLEOTIDE SEQUENCE [LARGE SCALE GENOMIC DNA]</scope>
    <source>
        <strain evidence="13 14">KEM-5</strain>
    </source>
</reference>
<keyword evidence="6 11" id="KW-0808">Transferase</keyword>
<keyword evidence="9 11" id="KW-0521">NADP</keyword>
<comment type="function">
    <text evidence="2">NAD-binding protein involved in the addition of a carboxymethylaminomethyl (cmnm) group at the wobble position (U34) of certain tRNAs, forming tRNA-cmnm(5)s(2)U34.</text>
</comment>
<evidence type="ECO:0000256" key="5">
    <source>
        <dbReference type="ARBA" id="ARBA00022630"/>
    </source>
</evidence>
<dbReference type="GO" id="GO:0030488">
    <property type="term" value="P:tRNA methylation"/>
    <property type="evidence" value="ECO:0007669"/>
    <property type="project" value="TreeGrafter"/>
</dbReference>
<keyword evidence="3 11" id="KW-0963">Cytoplasm</keyword>
<dbReference type="GO" id="GO:0047151">
    <property type="term" value="F:tRNA (uracil(54)-C5)-methyltransferase activity, 5,10-methylenetetrahydrofolate-dependent"/>
    <property type="evidence" value="ECO:0007669"/>
    <property type="project" value="UniProtKB-UniRule"/>
</dbReference>
<dbReference type="NCBIfam" id="NF003739">
    <property type="entry name" value="PRK05335.1"/>
    <property type="match status" value="1"/>
</dbReference>
<sequence>MTHDIHIIGGGLAGSEAAWQLAQRGFAVRLSEMRGGGETTPAHNTDALAELVCSNSFRSDDDEKNAVGLLHHEMRRLDSLVMRAGEVARVPAGSAMAVDRDVFSAEVERALHDHPNVTVVRERIDALPASGQTIVATGPLTAQSLAESIVAATGQDRLAFFDAIAPIVHRDSINMDICWIQSRWDKKTAASNEEGDYINCPMTQDQYRAFHQGLLDGEKTEFREWEENTPYFEGCMPIEVMASRGLDTLRFGPMKPVGLDDPRTACPEFPQGRWPHAVVQLRQDNKLGTLWNMVGFQTKLKHGAQVELFKTIPGLENAEFARLGGLHRNTFLNSPMVLDRQLRLKGAEHIRFAGQVTGCEGYVESSAVGIMAGMMAAAEMAGREWLSPPRTSAMGALLSHITGDAEAETYQPMNVNFGLFPPLHDVKKKQRKEAYTSRGKADFGEWLAQGALVPA</sequence>
<dbReference type="GO" id="GO:0005829">
    <property type="term" value="C:cytosol"/>
    <property type="evidence" value="ECO:0007669"/>
    <property type="project" value="TreeGrafter"/>
</dbReference>
<gene>
    <name evidence="11" type="primary">trmFO</name>
    <name evidence="13" type="ORF">FEV51_01730</name>
</gene>
<evidence type="ECO:0000256" key="3">
    <source>
        <dbReference type="ARBA" id="ARBA00022490"/>
    </source>
</evidence>
<dbReference type="GO" id="GO:0050660">
    <property type="term" value="F:flavin adenine dinucleotide binding"/>
    <property type="evidence" value="ECO:0007669"/>
    <property type="project" value="UniProtKB-UniRule"/>
</dbReference>
<evidence type="ECO:0000256" key="6">
    <source>
        <dbReference type="ARBA" id="ARBA00022679"/>
    </source>
</evidence>
<comment type="subcellular location">
    <subcellularLocation>
        <location evidence="11">Cytoplasm</location>
    </subcellularLocation>
</comment>
<dbReference type="EMBL" id="VCAO01000001">
    <property type="protein sequence ID" value="TMM49944.1"/>
    <property type="molecule type" value="Genomic_DNA"/>
</dbReference>
<evidence type="ECO:0000256" key="1">
    <source>
        <dbReference type="ARBA" id="ARBA00001974"/>
    </source>
</evidence>
<dbReference type="HAMAP" id="MF_01037">
    <property type="entry name" value="TrmFO"/>
    <property type="match status" value="1"/>
</dbReference>
<comment type="similarity">
    <text evidence="11">Belongs to the MnmG family. TrmFO subfamily.</text>
</comment>
<evidence type="ECO:0000313" key="13">
    <source>
        <dbReference type="EMBL" id="TMM49944.1"/>
    </source>
</evidence>
<evidence type="ECO:0000256" key="11">
    <source>
        <dbReference type="HAMAP-Rule" id="MF_01037"/>
    </source>
</evidence>
<evidence type="ECO:0000259" key="12">
    <source>
        <dbReference type="Pfam" id="PF01134"/>
    </source>
</evidence>
<dbReference type="NCBIfam" id="TIGR00137">
    <property type="entry name" value="gid_trmFO"/>
    <property type="match status" value="1"/>
</dbReference>
<dbReference type="GO" id="GO:0002098">
    <property type="term" value="P:tRNA wobble uridine modification"/>
    <property type="evidence" value="ECO:0007669"/>
    <property type="project" value="TreeGrafter"/>
</dbReference>
<comment type="cofactor">
    <cofactor evidence="1 11">
        <name>FAD</name>
        <dbReference type="ChEBI" id="CHEBI:57692"/>
    </cofactor>
</comment>
<evidence type="ECO:0000256" key="2">
    <source>
        <dbReference type="ARBA" id="ARBA00003717"/>
    </source>
</evidence>
<dbReference type="PANTHER" id="PTHR11806:SF2">
    <property type="entry name" value="METHYLENETETRAHYDROFOLATE--TRNA-(URACIL-5-)-METHYLTRANSFERASE TRMFO"/>
    <property type="match status" value="1"/>
</dbReference>
<dbReference type="PANTHER" id="PTHR11806">
    <property type="entry name" value="GLUCOSE INHIBITED DIVISION PROTEIN A"/>
    <property type="match status" value="1"/>
</dbReference>
<keyword evidence="14" id="KW-1185">Reference proteome</keyword>
<comment type="function">
    <text evidence="11">Catalyzes the folate-dependent formation of 5-methyl-uridine at position 54 (M-5-U54) in all tRNAs.</text>
</comment>
<dbReference type="Pfam" id="PF01134">
    <property type="entry name" value="GIDA"/>
    <property type="match status" value="1"/>
</dbReference>
<evidence type="ECO:0000256" key="9">
    <source>
        <dbReference type="ARBA" id="ARBA00022857"/>
    </source>
</evidence>
<dbReference type="Proteomes" id="UP000309668">
    <property type="component" value="Unassembled WGS sequence"/>
</dbReference>
<dbReference type="OrthoDB" id="9803114at2"/>
<protein>
    <recommendedName>
        <fullName evidence="11">Methylenetetrahydrofolate--tRNA-(uracil-5-)-methyltransferase TrmFO</fullName>
        <ecNumber evidence="11">2.1.1.74</ecNumber>
    </recommendedName>
    <alternativeName>
        <fullName evidence="11">Folate-dependent tRNA (uracil-5-)-methyltransferase</fullName>
    </alternativeName>
    <alternativeName>
        <fullName evidence="11">Folate-dependent tRNA(M-5-U54)-methyltransferase</fullName>
    </alternativeName>
</protein>
<comment type="catalytic activity">
    <reaction evidence="11">
        <text>uridine(54) in tRNA + (6R)-5,10-methylene-5,6,7,8-tetrahydrofolate + NADPH + H(+) = 5-methyluridine(54) in tRNA + (6S)-5,6,7,8-tetrahydrofolate + NADP(+)</text>
        <dbReference type="Rhea" id="RHEA:62372"/>
        <dbReference type="Rhea" id="RHEA-COMP:10167"/>
        <dbReference type="Rhea" id="RHEA-COMP:10193"/>
        <dbReference type="ChEBI" id="CHEBI:15378"/>
        <dbReference type="ChEBI" id="CHEBI:15636"/>
        <dbReference type="ChEBI" id="CHEBI:57453"/>
        <dbReference type="ChEBI" id="CHEBI:57783"/>
        <dbReference type="ChEBI" id="CHEBI:58349"/>
        <dbReference type="ChEBI" id="CHEBI:65315"/>
        <dbReference type="ChEBI" id="CHEBI:74447"/>
        <dbReference type="EC" id="2.1.1.74"/>
    </reaction>
</comment>
<keyword evidence="7 11" id="KW-0819">tRNA processing</keyword>
<keyword evidence="8 11" id="KW-0274">FAD</keyword>
<evidence type="ECO:0000256" key="10">
    <source>
        <dbReference type="ARBA" id="ARBA00023027"/>
    </source>
</evidence>